<gene>
    <name evidence="7" type="primary">gcvT</name>
    <name evidence="11" type="ORF">C7440_1526</name>
</gene>
<comment type="function">
    <text evidence="7">The glycine cleavage system catalyzes the degradation of glycine.</text>
</comment>
<feature type="domain" description="GCVT N-terminal" evidence="9">
    <location>
        <begin position="10"/>
        <end position="262"/>
    </location>
</feature>
<evidence type="ECO:0000256" key="6">
    <source>
        <dbReference type="ARBA" id="ARBA00047665"/>
    </source>
</evidence>
<evidence type="ECO:0000256" key="4">
    <source>
        <dbReference type="ARBA" id="ARBA00022679"/>
    </source>
</evidence>
<keyword evidence="11" id="KW-0489">Methyltransferase</keyword>
<dbReference type="InterPro" id="IPR028896">
    <property type="entry name" value="GcvT/YgfZ/DmdA"/>
</dbReference>
<comment type="catalytic activity">
    <reaction evidence="6 7">
        <text>N(6)-[(R)-S(8)-aminomethyldihydrolipoyl]-L-lysyl-[protein] + (6S)-5,6,7,8-tetrahydrofolate = N(6)-[(R)-dihydrolipoyl]-L-lysyl-[protein] + (6R)-5,10-methylene-5,6,7,8-tetrahydrofolate + NH4(+)</text>
        <dbReference type="Rhea" id="RHEA:16945"/>
        <dbReference type="Rhea" id="RHEA-COMP:10475"/>
        <dbReference type="Rhea" id="RHEA-COMP:10492"/>
        <dbReference type="ChEBI" id="CHEBI:15636"/>
        <dbReference type="ChEBI" id="CHEBI:28938"/>
        <dbReference type="ChEBI" id="CHEBI:57453"/>
        <dbReference type="ChEBI" id="CHEBI:83100"/>
        <dbReference type="ChEBI" id="CHEBI:83143"/>
        <dbReference type="EC" id="2.1.2.10"/>
    </reaction>
</comment>
<dbReference type="AlphaFoldDB" id="A0A2U1CM18"/>
<dbReference type="InterPro" id="IPR022903">
    <property type="entry name" value="GcvT_bac"/>
</dbReference>
<dbReference type="SUPFAM" id="SSF101790">
    <property type="entry name" value="Aminomethyltransferase beta-barrel domain"/>
    <property type="match status" value="1"/>
</dbReference>
<dbReference type="Gene3D" id="3.30.1360.120">
    <property type="entry name" value="Probable tRNA modification gtpase trme, domain 1"/>
    <property type="match status" value="1"/>
</dbReference>
<keyword evidence="3 7" id="KW-0032">Aminotransferase</keyword>
<dbReference type="Pfam" id="PF01571">
    <property type="entry name" value="GCV_T"/>
    <property type="match status" value="1"/>
</dbReference>
<name>A0A2U1CM18_9BURK</name>
<dbReference type="PANTHER" id="PTHR43757">
    <property type="entry name" value="AMINOMETHYLTRANSFERASE"/>
    <property type="match status" value="1"/>
</dbReference>
<dbReference type="InterPro" id="IPR029043">
    <property type="entry name" value="GcvT/YgfZ_C"/>
</dbReference>
<sequence>MTQHLKRTPLYSLHVQAGARLTDFAGWHMPLSYGSQLDEHRAVRSAAGMFDVSHMRVIDVHGSQAKAFLQRLLANDVARLKAVGQALYSCMLNHDGGVLDDLLVYFFASDDWRLVVNAANAQADLEWMQAVAADESFDAALTMREELAIIAVQGPKAQQALWQARPAWQAATRDLKRFTATFIDEVVMVARTGYTGEDGYEIVLPASLAPALWSDLAQAGVAPCGLAARDTLRLEAGLNLHGQDMDPGILPSQAGLSWTVSFADPVRRFIGRDALEQAGEPQLAFVGLRLLDRGIIRAGAAVQTALGQGVVTSGTMSPTLGVSIAMARVPYGIGAGDAVQVQVRGKPMSAEVVKMPFVRSGSAAGSDNPAT</sequence>
<accession>A0A2U1CM18</accession>
<dbReference type="GO" id="GO:0032259">
    <property type="term" value="P:methylation"/>
    <property type="evidence" value="ECO:0007669"/>
    <property type="project" value="UniProtKB-KW"/>
</dbReference>
<organism evidence="11 12">
    <name type="scientific">Pusillimonas noertemannii</name>
    <dbReference type="NCBI Taxonomy" id="305977"/>
    <lineage>
        <taxon>Bacteria</taxon>
        <taxon>Pseudomonadati</taxon>
        <taxon>Pseudomonadota</taxon>
        <taxon>Betaproteobacteria</taxon>
        <taxon>Burkholderiales</taxon>
        <taxon>Alcaligenaceae</taxon>
        <taxon>Pusillimonas</taxon>
    </lineage>
</organism>
<dbReference type="Pfam" id="PF08669">
    <property type="entry name" value="GCV_T_C"/>
    <property type="match status" value="1"/>
</dbReference>
<protein>
    <recommendedName>
        <fullName evidence="2 7">Aminomethyltransferase</fullName>
        <ecNumber evidence="2 7">2.1.2.10</ecNumber>
    </recommendedName>
    <alternativeName>
        <fullName evidence="5 7">Glycine cleavage system T protein</fullName>
    </alternativeName>
</protein>
<evidence type="ECO:0000259" key="9">
    <source>
        <dbReference type="Pfam" id="PF01571"/>
    </source>
</evidence>
<dbReference type="PIRSF" id="PIRSF006487">
    <property type="entry name" value="GcvT"/>
    <property type="match status" value="1"/>
</dbReference>
<dbReference type="GO" id="GO:0008168">
    <property type="term" value="F:methyltransferase activity"/>
    <property type="evidence" value="ECO:0007669"/>
    <property type="project" value="UniProtKB-KW"/>
</dbReference>
<evidence type="ECO:0000256" key="5">
    <source>
        <dbReference type="ARBA" id="ARBA00031395"/>
    </source>
</evidence>
<dbReference type="NCBIfam" id="NF001567">
    <property type="entry name" value="PRK00389.1"/>
    <property type="match status" value="1"/>
</dbReference>
<evidence type="ECO:0000256" key="2">
    <source>
        <dbReference type="ARBA" id="ARBA00012616"/>
    </source>
</evidence>
<dbReference type="EC" id="2.1.2.10" evidence="2 7"/>
<comment type="caution">
    <text evidence="11">The sequence shown here is derived from an EMBL/GenBank/DDBJ whole genome shotgun (WGS) entry which is preliminary data.</text>
</comment>
<dbReference type="FunFam" id="3.30.70.1400:FF:000001">
    <property type="entry name" value="Aminomethyltransferase"/>
    <property type="match status" value="1"/>
</dbReference>
<evidence type="ECO:0000313" key="11">
    <source>
        <dbReference type="EMBL" id="PVY62037.1"/>
    </source>
</evidence>
<dbReference type="STRING" id="1231391.GCA_000308195_01551"/>
<dbReference type="InterPro" id="IPR013977">
    <property type="entry name" value="GcvT_C"/>
</dbReference>
<evidence type="ECO:0000313" key="12">
    <source>
        <dbReference type="Proteomes" id="UP000246145"/>
    </source>
</evidence>
<dbReference type="PANTHER" id="PTHR43757:SF2">
    <property type="entry name" value="AMINOMETHYLTRANSFERASE, MITOCHONDRIAL"/>
    <property type="match status" value="1"/>
</dbReference>
<dbReference type="GO" id="GO:0019464">
    <property type="term" value="P:glycine decarboxylation via glycine cleavage system"/>
    <property type="evidence" value="ECO:0007669"/>
    <property type="project" value="UniProtKB-UniRule"/>
</dbReference>
<evidence type="ECO:0000256" key="7">
    <source>
        <dbReference type="HAMAP-Rule" id="MF_00259"/>
    </source>
</evidence>
<dbReference type="HAMAP" id="MF_00259">
    <property type="entry name" value="GcvT"/>
    <property type="match status" value="1"/>
</dbReference>
<dbReference type="Gene3D" id="4.10.1250.10">
    <property type="entry name" value="Aminomethyltransferase fragment"/>
    <property type="match status" value="1"/>
</dbReference>
<dbReference type="Gene3D" id="2.40.30.110">
    <property type="entry name" value="Aminomethyltransferase beta-barrel domains"/>
    <property type="match status" value="1"/>
</dbReference>
<comment type="similarity">
    <text evidence="1 7">Belongs to the GcvT family.</text>
</comment>
<dbReference type="Proteomes" id="UP000246145">
    <property type="component" value="Unassembled WGS sequence"/>
</dbReference>
<dbReference type="InterPro" id="IPR027266">
    <property type="entry name" value="TrmE/GcvT-like"/>
</dbReference>
<feature type="binding site" evidence="8">
    <location>
        <position position="201"/>
    </location>
    <ligand>
        <name>substrate</name>
    </ligand>
</feature>
<dbReference type="RefSeq" id="WP_116518051.1">
    <property type="nucleotide sequence ID" value="NZ_JACCEX010000002.1"/>
</dbReference>
<dbReference type="SUPFAM" id="SSF103025">
    <property type="entry name" value="Folate-binding domain"/>
    <property type="match status" value="1"/>
</dbReference>
<keyword evidence="4 7" id="KW-0808">Transferase</keyword>
<dbReference type="Gene3D" id="3.30.70.1400">
    <property type="entry name" value="Aminomethyltransferase beta-barrel domains"/>
    <property type="match status" value="1"/>
</dbReference>
<evidence type="ECO:0000256" key="8">
    <source>
        <dbReference type="PIRSR" id="PIRSR006487-1"/>
    </source>
</evidence>
<feature type="domain" description="Aminomethyltransferase C-terminal" evidence="10">
    <location>
        <begin position="285"/>
        <end position="358"/>
    </location>
</feature>
<dbReference type="GO" id="GO:0005960">
    <property type="term" value="C:glycine cleavage complex"/>
    <property type="evidence" value="ECO:0007669"/>
    <property type="project" value="InterPro"/>
</dbReference>
<evidence type="ECO:0000259" key="10">
    <source>
        <dbReference type="Pfam" id="PF08669"/>
    </source>
</evidence>
<keyword evidence="12" id="KW-1185">Reference proteome</keyword>
<dbReference type="InterPro" id="IPR006222">
    <property type="entry name" value="GCVT_N"/>
</dbReference>
<comment type="subunit">
    <text evidence="7">The glycine cleavage system is composed of four proteins: P, T, L and H.</text>
</comment>
<dbReference type="NCBIfam" id="TIGR00528">
    <property type="entry name" value="gcvT"/>
    <property type="match status" value="1"/>
</dbReference>
<dbReference type="GO" id="GO:0008483">
    <property type="term" value="F:transaminase activity"/>
    <property type="evidence" value="ECO:0007669"/>
    <property type="project" value="UniProtKB-KW"/>
</dbReference>
<dbReference type="GO" id="GO:0004047">
    <property type="term" value="F:aminomethyltransferase activity"/>
    <property type="evidence" value="ECO:0007669"/>
    <property type="project" value="UniProtKB-UniRule"/>
</dbReference>
<evidence type="ECO:0000256" key="1">
    <source>
        <dbReference type="ARBA" id="ARBA00008609"/>
    </source>
</evidence>
<dbReference type="EMBL" id="QEKO01000002">
    <property type="protein sequence ID" value="PVY62037.1"/>
    <property type="molecule type" value="Genomic_DNA"/>
</dbReference>
<dbReference type="InterPro" id="IPR006223">
    <property type="entry name" value="GcvT"/>
</dbReference>
<proteinExistence type="inferred from homology"/>
<reference evidence="11 12" key="1">
    <citation type="submission" date="2018-04" db="EMBL/GenBank/DDBJ databases">
        <title>Genomic Encyclopedia of Type Strains, Phase IV (KMG-IV): sequencing the most valuable type-strain genomes for metagenomic binning, comparative biology and taxonomic classification.</title>
        <authorList>
            <person name="Goeker M."/>
        </authorList>
    </citation>
    <scope>NUCLEOTIDE SEQUENCE [LARGE SCALE GENOMIC DNA]</scope>
    <source>
        <strain evidence="11 12">DSM 10065</strain>
    </source>
</reference>
<evidence type="ECO:0000256" key="3">
    <source>
        <dbReference type="ARBA" id="ARBA00022576"/>
    </source>
</evidence>
<dbReference type="OrthoDB" id="9774591at2"/>
<dbReference type="GO" id="GO:0005829">
    <property type="term" value="C:cytosol"/>
    <property type="evidence" value="ECO:0007669"/>
    <property type="project" value="TreeGrafter"/>
</dbReference>